<evidence type="ECO:0000259" key="11">
    <source>
        <dbReference type="PROSITE" id="PS51384"/>
    </source>
</evidence>
<comment type="subcellular location">
    <subcellularLocation>
        <location evidence="9">Cytoplasm</location>
    </subcellularLocation>
    <subcellularLocation>
        <location evidence="9">Mitochondrion</location>
    </subcellularLocation>
    <text evidence="9">Relocalizes to mitochondria after H(2)O(2) exposure.</text>
</comment>
<feature type="binding site" evidence="9">
    <location>
        <position position="133"/>
    </location>
    <ligand>
        <name>FMN</name>
        <dbReference type="ChEBI" id="CHEBI:58210"/>
    </ligand>
</feature>
<comment type="subunit">
    <text evidence="9">Interacts with DRE2; as part of the cytosolic iron-sulfur (Fe-S) protein assembly (CIA) machinery.</text>
</comment>
<keyword evidence="7 9" id="KW-0521">NADP</keyword>
<dbReference type="GO" id="GO:0050661">
    <property type="term" value="F:NADP binding"/>
    <property type="evidence" value="ECO:0007669"/>
    <property type="project" value="UniProtKB-UniRule"/>
</dbReference>
<evidence type="ECO:0000313" key="13">
    <source>
        <dbReference type="Proteomes" id="UP000663699"/>
    </source>
</evidence>
<evidence type="ECO:0000256" key="9">
    <source>
        <dbReference type="HAMAP-Rule" id="MF_03178"/>
    </source>
</evidence>
<feature type="binding site" evidence="9">
    <location>
        <begin position="500"/>
        <end position="501"/>
    </location>
    <ligand>
        <name>NADP(+)</name>
        <dbReference type="ChEBI" id="CHEBI:58349"/>
    </ligand>
</feature>
<comment type="caution">
    <text evidence="9">Lacks conserved residue(s) required for the propagation of feature annotation.</text>
</comment>
<comment type="catalytic activity">
    <reaction evidence="9">
        <text>2 oxidized [2Fe-2S]-[protein] + NADPH = 2 reduced [2Fe-2S]-[protein] + NADP(+) + H(+)</text>
        <dbReference type="Rhea" id="RHEA:67716"/>
        <dbReference type="Rhea" id="RHEA-COMP:17327"/>
        <dbReference type="Rhea" id="RHEA-COMP:17328"/>
        <dbReference type="ChEBI" id="CHEBI:15378"/>
        <dbReference type="ChEBI" id="CHEBI:33737"/>
        <dbReference type="ChEBI" id="CHEBI:33738"/>
        <dbReference type="ChEBI" id="CHEBI:57783"/>
        <dbReference type="ChEBI" id="CHEBI:58349"/>
    </reaction>
</comment>
<dbReference type="GO" id="GO:0005829">
    <property type="term" value="C:cytosol"/>
    <property type="evidence" value="ECO:0007669"/>
    <property type="project" value="TreeGrafter"/>
</dbReference>
<dbReference type="EMBL" id="CP054539">
    <property type="protein sequence ID" value="QSL65875.1"/>
    <property type="molecule type" value="Genomic_DNA"/>
</dbReference>
<dbReference type="PRINTS" id="PR00371">
    <property type="entry name" value="FPNCR"/>
</dbReference>
<evidence type="ECO:0000256" key="1">
    <source>
        <dbReference type="ARBA" id="ARBA00001917"/>
    </source>
</evidence>
<dbReference type="InterPro" id="IPR001709">
    <property type="entry name" value="Flavoprot_Pyr_Nucl_cyt_Rdtase"/>
</dbReference>
<organism evidence="12 13">
    <name type="scientific">Pneumocystis wakefieldiae</name>
    <dbReference type="NCBI Taxonomy" id="38082"/>
    <lineage>
        <taxon>Eukaryota</taxon>
        <taxon>Fungi</taxon>
        <taxon>Dikarya</taxon>
        <taxon>Ascomycota</taxon>
        <taxon>Taphrinomycotina</taxon>
        <taxon>Pneumocystomycetes</taxon>
        <taxon>Pneumocystaceae</taxon>
        <taxon>Pneumocystis</taxon>
    </lineage>
</organism>
<keyword evidence="3 9" id="KW-0963">Cytoplasm</keyword>
<evidence type="ECO:0000256" key="8">
    <source>
        <dbReference type="ARBA" id="ARBA00023002"/>
    </source>
</evidence>
<dbReference type="Proteomes" id="UP000663699">
    <property type="component" value="Chromosome 8"/>
</dbReference>
<comment type="similarity">
    <text evidence="9">In the N-terminal section; belongs to the flavodoxin family.</text>
</comment>
<dbReference type="Gene3D" id="2.40.30.10">
    <property type="entry name" value="Translation factors"/>
    <property type="match status" value="1"/>
</dbReference>
<dbReference type="PANTHER" id="PTHR19384:SF10">
    <property type="entry name" value="NADPH-DEPENDENT DIFLAVIN OXIDOREDUCTASE 1"/>
    <property type="match status" value="1"/>
</dbReference>
<dbReference type="PANTHER" id="PTHR19384">
    <property type="entry name" value="NITRIC OXIDE SYNTHASE-RELATED"/>
    <property type="match status" value="1"/>
</dbReference>
<feature type="binding site" evidence="9">
    <location>
        <begin position="370"/>
        <end position="373"/>
    </location>
    <ligand>
        <name>FAD</name>
        <dbReference type="ChEBI" id="CHEBI:57692"/>
    </ligand>
</feature>
<comment type="cofactor">
    <cofactor evidence="2 9">
        <name>FAD</name>
        <dbReference type="ChEBI" id="CHEBI:57692"/>
    </cofactor>
</comment>
<feature type="binding site" evidence="9">
    <location>
        <begin position="60"/>
        <end position="63"/>
    </location>
    <ligand>
        <name>FMN</name>
        <dbReference type="ChEBI" id="CHEBI:58210"/>
    </ligand>
</feature>
<comment type="similarity">
    <text evidence="9">Belongs to the NADPH-dependent diflavin oxidoreductase NDOR1 family.</text>
</comment>
<protein>
    <recommendedName>
        <fullName evidence="9">NADPH-dependent diflavin oxidoreductase 1</fullName>
        <ecNumber evidence="9">1.18.1.-</ecNumber>
    </recommendedName>
    <alternativeName>
        <fullName evidence="9">NADPH-dependent FMN and FAD-containing oxidoreductase</fullName>
    </alternativeName>
</protein>
<evidence type="ECO:0000313" key="12">
    <source>
        <dbReference type="EMBL" id="QSL65875.1"/>
    </source>
</evidence>
<evidence type="ECO:0000256" key="6">
    <source>
        <dbReference type="ARBA" id="ARBA00022827"/>
    </source>
</evidence>
<feature type="binding site" evidence="9">
    <location>
        <begin position="506"/>
        <end position="510"/>
    </location>
    <ligand>
        <name>NADP(+)</name>
        <dbReference type="ChEBI" id="CHEBI:58349"/>
    </ligand>
</feature>
<dbReference type="Pfam" id="PF00175">
    <property type="entry name" value="NAD_binding_1"/>
    <property type="match status" value="1"/>
</dbReference>
<dbReference type="GO" id="GO:0005634">
    <property type="term" value="C:nucleus"/>
    <property type="evidence" value="ECO:0007669"/>
    <property type="project" value="UniProtKB-ARBA"/>
</dbReference>
<dbReference type="InterPro" id="IPR029039">
    <property type="entry name" value="Flavoprotein-like_sf"/>
</dbReference>
<evidence type="ECO:0000256" key="5">
    <source>
        <dbReference type="ARBA" id="ARBA00022643"/>
    </source>
</evidence>
<name>A0A899FZW8_9ASCO</name>
<accession>A0A899FZW8</accession>
<gene>
    <name evidence="9" type="primary">TAH18</name>
    <name evidence="12" type="ORF">MERGE_000155</name>
</gene>
<dbReference type="SUPFAM" id="SSF52343">
    <property type="entry name" value="Ferredoxin reductase-like, C-terminal NADP-linked domain"/>
    <property type="match status" value="1"/>
</dbReference>
<keyword evidence="5 9" id="KW-0288">FMN</keyword>
<dbReference type="OrthoDB" id="1856718at2759"/>
<keyword evidence="9" id="KW-0496">Mitochondrion</keyword>
<dbReference type="PROSITE" id="PS51384">
    <property type="entry name" value="FAD_FR"/>
    <property type="match status" value="1"/>
</dbReference>
<keyword evidence="4 9" id="KW-0285">Flavoprotein</keyword>
<dbReference type="InterPro" id="IPR001094">
    <property type="entry name" value="Flavdoxin-like"/>
</dbReference>
<dbReference type="SUPFAM" id="SSF52218">
    <property type="entry name" value="Flavoproteins"/>
    <property type="match status" value="1"/>
</dbReference>
<reference evidence="12" key="1">
    <citation type="submission" date="2020-06" db="EMBL/GenBank/DDBJ databases">
        <title>Genomes of multiple members of Pneumocystis genus reveal paths to human pathogen Pneumocystis jirovecii.</title>
        <authorList>
            <person name="Cisse O.H."/>
            <person name="Ma L."/>
            <person name="Dekker J."/>
            <person name="Khil P."/>
            <person name="Jo J."/>
            <person name="Brenchley J."/>
            <person name="Blair R."/>
            <person name="Pahar B."/>
            <person name="Chabe M."/>
            <person name="Van Rompay K.A."/>
            <person name="Keesler R."/>
            <person name="Sukura A."/>
            <person name="Hirsch V."/>
            <person name="Kutty G."/>
            <person name="Liu Y."/>
            <person name="Peng L."/>
            <person name="Chen J."/>
            <person name="Song J."/>
            <person name="Weissenbacher-Lang C."/>
            <person name="Xu J."/>
            <person name="Upham N.S."/>
            <person name="Stajich J.E."/>
            <person name="Cuomo C.A."/>
            <person name="Cushion M.T."/>
            <person name="Kovacs J.A."/>
        </authorList>
    </citation>
    <scope>NUCLEOTIDE SEQUENCE</scope>
    <source>
        <strain evidence="12">2A</strain>
    </source>
</reference>
<dbReference type="GO" id="GO:0160246">
    <property type="term" value="F:NADPH-iron-sulfur [2Fe-2S] protein oxidoreductase activity"/>
    <property type="evidence" value="ECO:0007669"/>
    <property type="project" value="InterPro"/>
</dbReference>
<keyword evidence="13" id="KW-1185">Reference proteome</keyword>
<dbReference type="FunFam" id="3.40.50.80:FF:000030">
    <property type="entry name" value="NADPH-dependent diflavin oxidoreductase 1"/>
    <property type="match status" value="1"/>
</dbReference>
<dbReference type="PRINTS" id="PR00369">
    <property type="entry name" value="FLAVODOXIN"/>
</dbReference>
<evidence type="ECO:0000256" key="4">
    <source>
        <dbReference type="ARBA" id="ARBA00022630"/>
    </source>
</evidence>
<dbReference type="EC" id="1.18.1.-" evidence="9"/>
<dbReference type="InterPro" id="IPR017927">
    <property type="entry name" value="FAD-bd_FR_type"/>
</dbReference>
<keyword evidence="6 9" id="KW-0274">FAD</keyword>
<feature type="domain" description="Flavodoxin-like" evidence="10">
    <location>
        <begin position="7"/>
        <end position="151"/>
    </location>
</feature>
<dbReference type="GO" id="GO:0005739">
    <property type="term" value="C:mitochondrion"/>
    <property type="evidence" value="ECO:0007669"/>
    <property type="project" value="UniProtKB-SubCell"/>
</dbReference>
<dbReference type="GO" id="GO:0050660">
    <property type="term" value="F:flavin adenine dinucleotide binding"/>
    <property type="evidence" value="ECO:0007669"/>
    <property type="project" value="UniProtKB-UniRule"/>
</dbReference>
<dbReference type="InterPro" id="IPR023173">
    <property type="entry name" value="NADPH_Cyt_P450_Rdtase_alpha"/>
</dbReference>
<evidence type="ECO:0000256" key="2">
    <source>
        <dbReference type="ARBA" id="ARBA00001974"/>
    </source>
</evidence>
<dbReference type="HAMAP" id="MF_03178">
    <property type="entry name" value="NDOR1"/>
    <property type="match status" value="1"/>
</dbReference>
<evidence type="ECO:0000256" key="7">
    <source>
        <dbReference type="ARBA" id="ARBA00022857"/>
    </source>
</evidence>
<dbReference type="AlphaFoldDB" id="A0A899FZW8"/>
<dbReference type="GO" id="GO:0010181">
    <property type="term" value="F:FMN binding"/>
    <property type="evidence" value="ECO:0007669"/>
    <property type="project" value="UniProtKB-UniRule"/>
</dbReference>
<dbReference type="InterPro" id="IPR008254">
    <property type="entry name" value="Flavodoxin/NO_synth"/>
</dbReference>
<dbReference type="Gene3D" id="3.40.50.360">
    <property type="match status" value="1"/>
</dbReference>
<dbReference type="GO" id="GO:0016651">
    <property type="term" value="F:oxidoreductase activity, acting on NAD(P)H"/>
    <property type="evidence" value="ECO:0007669"/>
    <property type="project" value="UniProtKB-UniRule"/>
</dbReference>
<keyword evidence="8 9" id="KW-0560">Oxidoreductase</keyword>
<dbReference type="InterPro" id="IPR001433">
    <property type="entry name" value="OxRdtase_FAD/NAD-bd"/>
</dbReference>
<comment type="cofactor">
    <cofactor evidence="1 9">
        <name>FMN</name>
        <dbReference type="ChEBI" id="CHEBI:58210"/>
    </cofactor>
</comment>
<evidence type="ECO:0000256" key="3">
    <source>
        <dbReference type="ARBA" id="ARBA00022490"/>
    </source>
</evidence>
<comment type="similarity">
    <text evidence="9">In the C-terminal section; belongs to the flavoprotein pyridine nucleotide cytochrome reductase family.</text>
</comment>
<dbReference type="PROSITE" id="PS50902">
    <property type="entry name" value="FLAVODOXIN_LIKE"/>
    <property type="match status" value="1"/>
</dbReference>
<feature type="domain" description="FAD-binding FR-type" evidence="11">
    <location>
        <begin position="196"/>
        <end position="431"/>
    </location>
</feature>
<comment type="function">
    <text evidence="9">NADPH-dependent reductase which is a central component of the cytosolic iron-sulfur (Fe-S) protein assembly (CIA) machinery. Transfers electrons from NADPH via its FAD and FMN prosthetic groups to the [2Fe-2S] cluster of DRE2, another key component of the CIA machinery. In turn, this reduced cluster provides electrons for assembly of cytosolic iron-sulfur cluster proteins. Positively controls H(2)O(2)-induced cell death.</text>
</comment>
<dbReference type="InterPro" id="IPR003097">
    <property type="entry name" value="CysJ-like_FAD-binding"/>
</dbReference>
<feature type="binding site" evidence="9">
    <location>
        <begin position="404"/>
        <end position="407"/>
    </location>
    <ligand>
        <name>FAD</name>
        <dbReference type="ChEBI" id="CHEBI:57692"/>
    </ligand>
</feature>
<dbReference type="SUPFAM" id="SSF63380">
    <property type="entry name" value="Riboflavin synthase domain-like"/>
    <property type="match status" value="1"/>
</dbReference>
<dbReference type="FunFam" id="3.40.50.360:FF:000015">
    <property type="entry name" value="NADPH-dependent diflavin oxidoreductase 1"/>
    <property type="match status" value="1"/>
</dbReference>
<feature type="binding site" evidence="9">
    <location>
        <position position="445"/>
    </location>
    <ligand>
        <name>NADP(+)</name>
        <dbReference type="ChEBI" id="CHEBI:58349"/>
    </ligand>
</feature>
<dbReference type="Gene3D" id="1.20.990.10">
    <property type="entry name" value="NADPH-cytochrome p450 Reductase, Chain A, domain 3"/>
    <property type="match status" value="1"/>
</dbReference>
<dbReference type="Pfam" id="PF00258">
    <property type="entry name" value="Flavodoxin_1"/>
    <property type="match status" value="1"/>
</dbReference>
<dbReference type="GO" id="GO:0016226">
    <property type="term" value="P:iron-sulfur cluster assembly"/>
    <property type="evidence" value="ECO:0007669"/>
    <property type="project" value="UniProtKB-UniRule"/>
</dbReference>
<dbReference type="InterPro" id="IPR028879">
    <property type="entry name" value="NDOR1"/>
</dbReference>
<sequence length="611" mass="71571">MSVKRHLWLIYGSQTGSAQDVAEYLEREARRRLFDTYICSGEDLSVKDLIEARLVVFVCSTTGQGEMPDNIKPLWRFLLRKDLPGDFLENMEFTVFGIGSTLYPKYNWSSKKLYRRLLQLGAQSIYRRGEADEQHEQGIDGALIPWSEEFWKIILEKYPIPKGCDMYPKTSLLSSSFFVNLNKSKVSSTTYTIHRANVIKVTVSQNLRITSQDHWQDVRHVILNIHDNSVTYYPGDNIILYPSNPSKEVDIFLECMNWLEIADVPLHISSKRMYKKSLIPLEATLRFLFTNILDILSVPRRSFFEFLAHFTDNKDFVDKFRHFCSIEGQEDLYDYVNRPRRTILEVIQDFSPLNIPLDYIFDVFPIISGRKFSIASSLKANPGQIHLCVAIVKYKTILRSFRYGLCTRWISFLSEGIEIEISISSGTLKKPKFPSIPIVMIGPGTGVSPLRSLIQERIFDGCRNNILFFGCRSQYKDFLFKDEWMKYCGDNYLILFTAFSRDQSEKRYVQHVMEEHSEILYDYLYNKLGILYLSGNSRFMPEAVRQSFLNILMKEGNLSDEQSKTWLSTMEKEGRYLQETWSYIDKNCSYFKRNHKGFLFRYKLFMMLIFN</sequence>
<dbReference type="InterPro" id="IPR017938">
    <property type="entry name" value="Riboflavin_synthase-like_b-brl"/>
</dbReference>
<dbReference type="Gene3D" id="3.40.50.80">
    <property type="entry name" value="Nucleotide-binding domain of ferredoxin-NADP reductase (FNR) module"/>
    <property type="match status" value="1"/>
</dbReference>
<feature type="binding site" evidence="9">
    <location>
        <position position="581"/>
    </location>
    <ligand>
        <name>FAD</name>
        <dbReference type="ChEBI" id="CHEBI:57692"/>
    </ligand>
</feature>
<proteinExistence type="inferred from homology"/>
<dbReference type="Pfam" id="PF00667">
    <property type="entry name" value="FAD_binding_1"/>
    <property type="match status" value="1"/>
</dbReference>
<evidence type="ECO:0000259" key="10">
    <source>
        <dbReference type="PROSITE" id="PS50902"/>
    </source>
</evidence>
<feature type="binding site" evidence="9">
    <location>
        <position position="340"/>
    </location>
    <ligand>
        <name>FAD</name>
        <dbReference type="ChEBI" id="CHEBI:57692"/>
    </ligand>
</feature>
<dbReference type="InterPro" id="IPR039261">
    <property type="entry name" value="FNR_nucleotide-bd"/>
</dbReference>